<dbReference type="Pfam" id="PF12762">
    <property type="entry name" value="DDE_Tnp_IS1595"/>
    <property type="match status" value="1"/>
</dbReference>
<dbReference type="EMBL" id="LBQX01000018">
    <property type="protein sequence ID" value="KKP86608.1"/>
    <property type="molecule type" value="Genomic_DNA"/>
</dbReference>
<dbReference type="PANTHER" id="PTHR47163:SF2">
    <property type="entry name" value="SI:DKEY-17M8.2"/>
    <property type="match status" value="1"/>
</dbReference>
<reference evidence="2 3" key="1">
    <citation type="journal article" date="2015" name="Nature">
        <title>rRNA introns, odd ribosomes, and small enigmatic genomes across a large radiation of phyla.</title>
        <authorList>
            <person name="Brown C.T."/>
            <person name="Hug L.A."/>
            <person name="Thomas B.C."/>
            <person name="Sharon I."/>
            <person name="Castelle C.J."/>
            <person name="Singh A."/>
            <person name="Wilkins M.J."/>
            <person name="Williams K.H."/>
            <person name="Banfield J.F."/>
        </authorList>
    </citation>
    <scope>NUCLEOTIDE SEQUENCE [LARGE SCALE GENOMIC DNA]</scope>
</reference>
<dbReference type="AlphaFoldDB" id="A0A0G0CZZ5"/>
<comment type="caution">
    <text evidence="2">The sequence shown here is derived from an EMBL/GenBank/DDBJ whole genome shotgun (WGS) entry which is preliminary data.</text>
</comment>
<evidence type="ECO:0000313" key="3">
    <source>
        <dbReference type="Proteomes" id="UP000034536"/>
    </source>
</evidence>
<dbReference type="SMART" id="SM01126">
    <property type="entry name" value="DDE_Tnp_IS1595"/>
    <property type="match status" value="1"/>
</dbReference>
<dbReference type="NCBIfam" id="NF033547">
    <property type="entry name" value="transpos_IS1595"/>
    <property type="match status" value="1"/>
</dbReference>
<dbReference type="PANTHER" id="PTHR47163">
    <property type="entry name" value="DDE_TNP_IS1595 DOMAIN-CONTAINING PROTEIN"/>
    <property type="match status" value="1"/>
</dbReference>
<dbReference type="InterPro" id="IPR024445">
    <property type="entry name" value="Tnp_ISXO2-like"/>
</dbReference>
<dbReference type="Proteomes" id="UP000034536">
    <property type="component" value="Unassembled WGS sequence"/>
</dbReference>
<name>A0A0G0CZZ5_9BACT</name>
<accession>A0A0G0CZZ5</accession>
<sequence length="256" mass="30184">MDKFTISDFLNRYSTSDKCLEEIKNLRFPEGIKCIVCKKVTNHSWFYAMFLMINTRAGISSKQLQRELGVTYKTAWRIGKQIRTLMADDIKFEDGVVEIDETFVGGKPRMKERWDTKTKEVVMGMVQRDGKAYLRHIENTGKWALLEQIQAHVSPKVRVMTDQYFGYVQLKKHGYKHKSVNHRITYVTKNDVHTQNIENVWSHLKRGIYGVYRHVSKKYLQAYADEFAFRYNNRKSSGQMFFNLLRQVSLVKMISL</sequence>
<organism evidence="2 3">
    <name type="scientific">Candidatus Roizmanbacteria bacterium GW2011_GWA2_35_8</name>
    <dbReference type="NCBI Taxonomy" id="1618479"/>
    <lineage>
        <taxon>Bacteria</taxon>
        <taxon>Candidatus Roizmaniibacteriota</taxon>
    </lineage>
</organism>
<gene>
    <name evidence="2" type="ORF">UR89_C0018G0003</name>
</gene>
<proteinExistence type="predicted"/>
<protein>
    <submittedName>
        <fullName evidence="2">ISSpo3, transposase</fullName>
    </submittedName>
</protein>
<feature type="domain" description="ISXO2-like transposase" evidence="1">
    <location>
        <begin position="91"/>
        <end position="232"/>
    </location>
</feature>
<evidence type="ECO:0000313" key="2">
    <source>
        <dbReference type="EMBL" id="KKP86608.1"/>
    </source>
</evidence>
<dbReference type="InterPro" id="IPR053164">
    <property type="entry name" value="IS1016-like_transposase"/>
</dbReference>
<evidence type="ECO:0000259" key="1">
    <source>
        <dbReference type="SMART" id="SM01126"/>
    </source>
</evidence>